<gene>
    <name evidence="7" type="ordered locus">Sterm_1630</name>
</gene>
<feature type="transmembrane region" description="Helical" evidence="5">
    <location>
        <begin position="7"/>
        <end position="37"/>
    </location>
</feature>
<evidence type="ECO:0000256" key="5">
    <source>
        <dbReference type="SAM" id="Phobius"/>
    </source>
</evidence>
<dbReference type="InterPro" id="IPR052165">
    <property type="entry name" value="Membrane_assoc_protease"/>
</dbReference>
<dbReference type="InterPro" id="IPR012340">
    <property type="entry name" value="NA-bd_OB-fold"/>
</dbReference>
<proteinExistence type="predicted"/>
<keyword evidence="4 5" id="KW-0472">Membrane</keyword>
<dbReference type="InterPro" id="IPR002810">
    <property type="entry name" value="NfeD-like_C"/>
</dbReference>
<dbReference type="Proteomes" id="UP000000845">
    <property type="component" value="Chromosome"/>
</dbReference>
<evidence type="ECO:0000256" key="3">
    <source>
        <dbReference type="ARBA" id="ARBA00022989"/>
    </source>
</evidence>
<dbReference type="PANTHER" id="PTHR33507:SF3">
    <property type="entry name" value="INNER MEMBRANE PROTEIN YBBJ"/>
    <property type="match status" value="1"/>
</dbReference>
<dbReference type="SUPFAM" id="SSF141322">
    <property type="entry name" value="NfeD domain-like"/>
    <property type="match status" value="1"/>
</dbReference>
<keyword evidence="8" id="KW-1185">Reference proteome</keyword>
<dbReference type="EMBL" id="CP001739">
    <property type="protein sequence ID" value="ACZ08488.1"/>
    <property type="molecule type" value="Genomic_DNA"/>
</dbReference>
<dbReference type="RefSeq" id="WP_012861084.1">
    <property type="nucleotide sequence ID" value="NC_013517.1"/>
</dbReference>
<accession>D1AIA4</accession>
<protein>
    <recommendedName>
        <fullName evidence="6">NfeD-like C-terminal domain-containing protein</fullName>
    </recommendedName>
</protein>
<evidence type="ECO:0000256" key="2">
    <source>
        <dbReference type="ARBA" id="ARBA00022692"/>
    </source>
</evidence>
<evidence type="ECO:0000256" key="4">
    <source>
        <dbReference type="ARBA" id="ARBA00023136"/>
    </source>
</evidence>
<dbReference type="PANTHER" id="PTHR33507">
    <property type="entry name" value="INNER MEMBRANE PROTEIN YBBJ"/>
    <property type="match status" value="1"/>
</dbReference>
<dbReference type="AlphaFoldDB" id="D1AIA4"/>
<evidence type="ECO:0000256" key="1">
    <source>
        <dbReference type="ARBA" id="ARBA00004141"/>
    </source>
</evidence>
<dbReference type="Gene3D" id="2.40.50.140">
    <property type="entry name" value="Nucleic acid-binding proteins"/>
    <property type="match status" value="1"/>
</dbReference>
<reference evidence="7 8" key="2">
    <citation type="journal article" date="2010" name="Stand. Genomic Sci.">
        <title>Complete genome sequence of Sebaldella termitidis type strain (NCTC 11300).</title>
        <authorList>
            <person name="Harmon-Smith M."/>
            <person name="Celia L."/>
            <person name="Chertkov O."/>
            <person name="Lapidus A."/>
            <person name="Copeland A."/>
            <person name="Glavina Del Rio T."/>
            <person name="Nolan M."/>
            <person name="Lucas S."/>
            <person name="Tice H."/>
            <person name="Cheng J.F."/>
            <person name="Han C."/>
            <person name="Detter J.C."/>
            <person name="Bruce D."/>
            <person name="Goodwin L."/>
            <person name="Pitluck S."/>
            <person name="Pati A."/>
            <person name="Liolios K."/>
            <person name="Ivanova N."/>
            <person name="Mavromatis K."/>
            <person name="Mikhailova N."/>
            <person name="Chen A."/>
            <person name="Palaniappan K."/>
            <person name="Land M."/>
            <person name="Hauser L."/>
            <person name="Chang Y.J."/>
            <person name="Jeffries C.D."/>
            <person name="Brettin T."/>
            <person name="Goker M."/>
            <person name="Beck B."/>
            <person name="Bristow J."/>
            <person name="Eisen J.A."/>
            <person name="Markowitz V."/>
            <person name="Hugenholtz P."/>
            <person name="Kyrpides N.C."/>
            <person name="Klenk H.P."/>
            <person name="Chen F."/>
        </authorList>
    </citation>
    <scope>NUCLEOTIDE SEQUENCE [LARGE SCALE GENOMIC DNA]</scope>
    <source>
        <strain evidence="8">ATCC 33386 / NCTC 11300</strain>
    </source>
</reference>
<evidence type="ECO:0000313" key="7">
    <source>
        <dbReference type="EMBL" id="ACZ08488.1"/>
    </source>
</evidence>
<dbReference type="KEGG" id="str:Sterm_1630"/>
<keyword evidence="2 5" id="KW-0812">Transmembrane</keyword>
<sequence>MSSTFWVIVAGVFLVLELVIPGLVTVWFGLAGIVMIFLAPLIRDVNVEFYVFAAISFVLLLLTRPIAKKYLYKNRKDDISFGNRTVGRETKISKILDEGIYEVALDDKMWRAISTDNLEVNEKVIITGITGNRLILEKKINKK</sequence>
<dbReference type="HOGENOM" id="CLU_116732_2_1_0"/>
<feature type="transmembrane region" description="Helical" evidence="5">
    <location>
        <begin position="49"/>
        <end position="67"/>
    </location>
</feature>
<feature type="domain" description="NfeD-like C-terminal" evidence="6">
    <location>
        <begin position="84"/>
        <end position="138"/>
    </location>
</feature>
<keyword evidence="3 5" id="KW-1133">Transmembrane helix</keyword>
<dbReference type="Pfam" id="PF01957">
    <property type="entry name" value="NfeD"/>
    <property type="match status" value="1"/>
</dbReference>
<evidence type="ECO:0000259" key="6">
    <source>
        <dbReference type="Pfam" id="PF01957"/>
    </source>
</evidence>
<dbReference type="eggNOG" id="COG1585">
    <property type="taxonomic scope" value="Bacteria"/>
</dbReference>
<reference evidence="8" key="1">
    <citation type="submission" date="2009-09" db="EMBL/GenBank/DDBJ databases">
        <title>The complete chromosome of Sebaldella termitidis ATCC 33386.</title>
        <authorList>
            <consortium name="US DOE Joint Genome Institute (JGI-PGF)"/>
            <person name="Lucas S."/>
            <person name="Copeland A."/>
            <person name="Lapidus A."/>
            <person name="Glavina del Rio T."/>
            <person name="Dalin E."/>
            <person name="Tice H."/>
            <person name="Bruce D."/>
            <person name="Goodwin L."/>
            <person name="Pitluck S."/>
            <person name="Kyrpides N."/>
            <person name="Mavromatis K."/>
            <person name="Ivanova N."/>
            <person name="Mikhailova N."/>
            <person name="Sims D."/>
            <person name="Meincke L."/>
            <person name="Brettin T."/>
            <person name="Detter J.C."/>
            <person name="Han C."/>
            <person name="Larimer F."/>
            <person name="Land M."/>
            <person name="Hauser L."/>
            <person name="Markowitz V."/>
            <person name="Cheng J.F."/>
            <person name="Hugenholtz P."/>
            <person name="Woyke T."/>
            <person name="Wu D."/>
            <person name="Eisen J.A."/>
        </authorList>
    </citation>
    <scope>NUCLEOTIDE SEQUENCE [LARGE SCALE GENOMIC DNA]</scope>
    <source>
        <strain evidence="8">ATCC 33386 / NCTC 11300</strain>
    </source>
</reference>
<organism evidence="7 8">
    <name type="scientific">Sebaldella termitidis (strain ATCC 33386 / NCTC 11300)</name>
    <dbReference type="NCBI Taxonomy" id="526218"/>
    <lineage>
        <taxon>Bacteria</taxon>
        <taxon>Fusobacteriati</taxon>
        <taxon>Fusobacteriota</taxon>
        <taxon>Fusobacteriia</taxon>
        <taxon>Fusobacteriales</taxon>
        <taxon>Leptotrichiaceae</taxon>
        <taxon>Sebaldella</taxon>
    </lineage>
</organism>
<name>D1AIA4_SEBTE</name>
<dbReference type="STRING" id="526218.Sterm_1630"/>
<evidence type="ECO:0000313" key="8">
    <source>
        <dbReference type="Proteomes" id="UP000000845"/>
    </source>
</evidence>
<comment type="subcellular location">
    <subcellularLocation>
        <location evidence="1">Membrane</location>
        <topology evidence="1">Multi-pass membrane protein</topology>
    </subcellularLocation>
</comment>
<dbReference type="GO" id="GO:0005886">
    <property type="term" value="C:plasma membrane"/>
    <property type="evidence" value="ECO:0007669"/>
    <property type="project" value="TreeGrafter"/>
</dbReference>